<proteinExistence type="predicted"/>
<name>X6MSZ2_RETFI</name>
<dbReference type="AlphaFoldDB" id="X6MSZ2"/>
<protein>
    <submittedName>
        <fullName evidence="1">Uncharacterized protein</fullName>
    </submittedName>
</protein>
<accession>X6MSZ2</accession>
<reference evidence="1 2" key="1">
    <citation type="journal article" date="2013" name="Curr. Biol.">
        <title>The Genome of the Foraminiferan Reticulomyxa filosa.</title>
        <authorList>
            <person name="Glockner G."/>
            <person name="Hulsmann N."/>
            <person name="Schleicher M."/>
            <person name="Noegel A.A."/>
            <person name="Eichinger L."/>
            <person name="Gallinger C."/>
            <person name="Pawlowski J."/>
            <person name="Sierra R."/>
            <person name="Euteneuer U."/>
            <person name="Pillet L."/>
            <person name="Moustafa A."/>
            <person name="Platzer M."/>
            <person name="Groth M."/>
            <person name="Szafranski K."/>
            <person name="Schliwa M."/>
        </authorList>
    </citation>
    <scope>NUCLEOTIDE SEQUENCE [LARGE SCALE GENOMIC DNA]</scope>
</reference>
<feature type="non-terminal residue" evidence="1">
    <location>
        <position position="162"/>
    </location>
</feature>
<sequence length="162" mass="18852">MSTTAMQPSTSSFNRMNKEDLKKLAARSGAPINGSHIQTLERIRDKLDRRVQLFDYLKSNVTDEYDFFAHFLSQCYAIENLMFLAHALIFRSIVLDLHSELSSNRKFKTFDTFYPLGRKDIFHLDFAYLTEIKKGYQDYIEANSSEAVGKDNGHRQWVDLKP</sequence>
<comment type="caution">
    <text evidence="1">The sequence shown here is derived from an EMBL/GenBank/DDBJ whole genome shotgun (WGS) entry which is preliminary data.</text>
</comment>
<evidence type="ECO:0000313" key="1">
    <source>
        <dbReference type="EMBL" id="ETO16934.1"/>
    </source>
</evidence>
<dbReference type="Proteomes" id="UP000023152">
    <property type="component" value="Unassembled WGS sequence"/>
</dbReference>
<evidence type="ECO:0000313" key="2">
    <source>
        <dbReference type="Proteomes" id="UP000023152"/>
    </source>
</evidence>
<gene>
    <name evidence="1" type="ORF">RFI_20401</name>
</gene>
<organism evidence="1 2">
    <name type="scientific">Reticulomyxa filosa</name>
    <dbReference type="NCBI Taxonomy" id="46433"/>
    <lineage>
        <taxon>Eukaryota</taxon>
        <taxon>Sar</taxon>
        <taxon>Rhizaria</taxon>
        <taxon>Retaria</taxon>
        <taxon>Foraminifera</taxon>
        <taxon>Monothalamids</taxon>
        <taxon>Reticulomyxidae</taxon>
        <taxon>Reticulomyxa</taxon>
    </lineage>
</organism>
<keyword evidence="2" id="KW-1185">Reference proteome</keyword>
<dbReference type="EMBL" id="ASPP01017600">
    <property type="protein sequence ID" value="ETO16934.1"/>
    <property type="molecule type" value="Genomic_DNA"/>
</dbReference>